<feature type="domain" description="PAC" evidence="11">
    <location>
        <begin position="255"/>
        <end position="307"/>
    </location>
</feature>
<evidence type="ECO:0000256" key="5">
    <source>
        <dbReference type="ARBA" id="ARBA00022741"/>
    </source>
</evidence>
<organism evidence="12 13">
    <name type="scientific">Roseimaritima multifibrata</name>
    <dbReference type="NCBI Taxonomy" id="1930274"/>
    <lineage>
        <taxon>Bacteria</taxon>
        <taxon>Pseudomonadati</taxon>
        <taxon>Planctomycetota</taxon>
        <taxon>Planctomycetia</taxon>
        <taxon>Pirellulales</taxon>
        <taxon>Pirellulaceae</taxon>
        <taxon>Roseimaritima</taxon>
    </lineage>
</organism>
<dbReference type="InterPro" id="IPR036097">
    <property type="entry name" value="HisK_dim/P_sf"/>
</dbReference>
<dbReference type="SUPFAM" id="SSF55874">
    <property type="entry name" value="ATPase domain of HSP90 chaperone/DNA topoisomerase II/histidine kinase"/>
    <property type="match status" value="1"/>
</dbReference>
<evidence type="ECO:0000313" key="13">
    <source>
        <dbReference type="Proteomes" id="UP000320672"/>
    </source>
</evidence>
<dbReference type="RefSeq" id="WP_145351180.1">
    <property type="nucleotide sequence ID" value="NZ_CP036262.1"/>
</dbReference>
<dbReference type="PRINTS" id="PR00344">
    <property type="entry name" value="BCTRLSENSOR"/>
</dbReference>
<evidence type="ECO:0000259" key="10">
    <source>
        <dbReference type="PROSITE" id="PS50112"/>
    </source>
</evidence>
<dbReference type="GO" id="GO:0000155">
    <property type="term" value="F:phosphorelay sensor kinase activity"/>
    <property type="evidence" value="ECO:0007669"/>
    <property type="project" value="InterPro"/>
</dbReference>
<keyword evidence="8" id="KW-0902">Two-component regulatory system</keyword>
<keyword evidence="5" id="KW-0547">Nucleotide-binding</keyword>
<keyword evidence="7" id="KW-0067">ATP-binding</keyword>
<protein>
    <recommendedName>
        <fullName evidence="2">histidine kinase</fullName>
        <ecNumber evidence="2">2.7.13.3</ecNumber>
    </recommendedName>
</protein>
<feature type="domain" description="Histidine kinase" evidence="9">
    <location>
        <begin position="327"/>
        <end position="538"/>
    </location>
</feature>
<dbReference type="InterPro" id="IPR035965">
    <property type="entry name" value="PAS-like_dom_sf"/>
</dbReference>
<keyword evidence="13" id="KW-1185">Reference proteome</keyword>
<dbReference type="EC" id="2.7.13.3" evidence="2"/>
<feature type="domain" description="PAS" evidence="10">
    <location>
        <begin position="181"/>
        <end position="241"/>
    </location>
</feature>
<dbReference type="EMBL" id="CP036262">
    <property type="protein sequence ID" value="QDS93025.1"/>
    <property type="molecule type" value="Genomic_DNA"/>
</dbReference>
<evidence type="ECO:0000256" key="6">
    <source>
        <dbReference type="ARBA" id="ARBA00022777"/>
    </source>
</evidence>
<dbReference type="PANTHER" id="PTHR43065">
    <property type="entry name" value="SENSOR HISTIDINE KINASE"/>
    <property type="match status" value="1"/>
</dbReference>
<dbReference type="PROSITE" id="PS50112">
    <property type="entry name" value="PAS"/>
    <property type="match status" value="1"/>
</dbReference>
<dbReference type="Gene3D" id="3.30.450.20">
    <property type="entry name" value="PAS domain"/>
    <property type="match status" value="1"/>
</dbReference>
<dbReference type="PROSITE" id="PS50113">
    <property type="entry name" value="PAC"/>
    <property type="match status" value="1"/>
</dbReference>
<evidence type="ECO:0000256" key="8">
    <source>
        <dbReference type="ARBA" id="ARBA00023012"/>
    </source>
</evidence>
<dbReference type="InterPro" id="IPR013767">
    <property type="entry name" value="PAS_fold"/>
</dbReference>
<dbReference type="Gene3D" id="1.10.287.130">
    <property type="match status" value="1"/>
</dbReference>
<dbReference type="SMART" id="SM00065">
    <property type="entry name" value="GAF"/>
    <property type="match status" value="1"/>
</dbReference>
<dbReference type="Pfam" id="PF00989">
    <property type="entry name" value="PAS"/>
    <property type="match status" value="1"/>
</dbReference>
<accession>A0A517MDR1</accession>
<dbReference type="Gene3D" id="3.30.450.40">
    <property type="match status" value="1"/>
</dbReference>
<dbReference type="SMART" id="SM00086">
    <property type="entry name" value="PAC"/>
    <property type="match status" value="1"/>
</dbReference>
<dbReference type="KEGG" id="rml:FF011L_17800"/>
<dbReference type="PANTHER" id="PTHR43065:SF10">
    <property type="entry name" value="PEROXIDE STRESS-ACTIVATED HISTIDINE KINASE MAK3"/>
    <property type="match status" value="1"/>
</dbReference>
<reference evidence="12 13" key="1">
    <citation type="submission" date="2019-02" db="EMBL/GenBank/DDBJ databases">
        <title>Deep-cultivation of Planctomycetes and their phenomic and genomic characterization uncovers novel biology.</title>
        <authorList>
            <person name="Wiegand S."/>
            <person name="Jogler M."/>
            <person name="Boedeker C."/>
            <person name="Pinto D."/>
            <person name="Vollmers J."/>
            <person name="Rivas-Marin E."/>
            <person name="Kohn T."/>
            <person name="Peeters S.H."/>
            <person name="Heuer A."/>
            <person name="Rast P."/>
            <person name="Oberbeckmann S."/>
            <person name="Bunk B."/>
            <person name="Jeske O."/>
            <person name="Meyerdierks A."/>
            <person name="Storesund J.E."/>
            <person name="Kallscheuer N."/>
            <person name="Luecker S."/>
            <person name="Lage O.M."/>
            <person name="Pohl T."/>
            <person name="Merkel B.J."/>
            <person name="Hornburger P."/>
            <person name="Mueller R.-W."/>
            <person name="Bruemmer F."/>
            <person name="Labrenz M."/>
            <person name="Spormann A.M."/>
            <person name="Op den Camp H."/>
            <person name="Overmann J."/>
            <person name="Amann R."/>
            <person name="Jetten M.S.M."/>
            <person name="Mascher T."/>
            <person name="Medema M.H."/>
            <person name="Devos D.P."/>
            <person name="Kaster A.-K."/>
            <person name="Ovreas L."/>
            <person name="Rohde M."/>
            <person name="Galperin M.Y."/>
            <person name="Jogler C."/>
        </authorList>
    </citation>
    <scope>NUCLEOTIDE SEQUENCE [LARGE SCALE GENOMIC DNA]</scope>
    <source>
        <strain evidence="12 13">FF011L</strain>
    </source>
</reference>
<dbReference type="OrthoDB" id="236031at2"/>
<evidence type="ECO:0000256" key="1">
    <source>
        <dbReference type="ARBA" id="ARBA00000085"/>
    </source>
</evidence>
<dbReference type="InterPro" id="IPR003018">
    <property type="entry name" value="GAF"/>
</dbReference>
<evidence type="ECO:0000259" key="9">
    <source>
        <dbReference type="PROSITE" id="PS50109"/>
    </source>
</evidence>
<dbReference type="InterPro" id="IPR003594">
    <property type="entry name" value="HATPase_dom"/>
</dbReference>
<dbReference type="SUPFAM" id="SSF47384">
    <property type="entry name" value="Homodimeric domain of signal transducing histidine kinase"/>
    <property type="match status" value="1"/>
</dbReference>
<name>A0A517MDR1_9BACT</name>
<evidence type="ECO:0000256" key="2">
    <source>
        <dbReference type="ARBA" id="ARBA00012438"/>
    </source>
</evidence>
<proteinExistence type="predicted"/>
<dbReference type="Pfam" id="PF02518">
    <property type="entry name" value="HATPase_c"/>
    <property type="match status" value="1"/>
</dbReference>
<dbReference type="InterPro" id="IPR000014">
    <property type="entry name" value="PAS"/>
</dbReference>
<keyword evidence="3" id="KW-0597">Phosphoprotein</keyword>
<dbReference type="SUPFAM" id="SSF55781">
    <property type="entry name" value="GAF domain-like"/>
    <property type="match status" value="1"/>
</dbReference>
<dbReference type="GO" id="GO:0006355">
    <property type="term" value="P:regulation of DNA-templated transcription"/>
    <property type="evidence" value="ECO:0007669"/>
    <property type="project" value="InterPro"/>
</dbReference>
<dbReference type="SUPFAM" id="SSF55785">
    <property type="entry name" value="PYP-like sensor domain (PAS domain)"/>
    <property type="match status" value="1"/>
</dbReference>
<evidence type="ECO:0000313" key="12">
    <source>
        <dbReference type="EMBL" id="QDS93025.1"/>
    </source>
</evidence>
<dbReference type="InterPro" id="IPR004358">
    <property type="entry name" value="Sig_transdc_His_kin-like_C"/>
</dbReference>
<dbReference type="AlphaFoldDB" id="A0A517MDR1"/>
<dbReference type="Gene3D" id="3.30.565.10">
    <property type="entry name" value="Histidine kinase-like ATPase, C-terminal domain"/>
    <property type="match status" value="1"/>
</dbReference>
<dbReference type="SMART" id="SM00091">
    <property type="entry name" value="PAS"/>
    <property type="match status" value="1"/>
</dbReference>
<dbReference type="InterPro" id="IPR005467">
    <property type="entry name" value="His_kinase_dom"/>
</dbReference>
<evidence type="ECO:0000259" key="11">
    <source>
        <dbReference type="PROSITE" id="PS50113"/>
    </source>
</evidence>
<dbReference type="CDD" id="cd00130">
    <property type="entry name" value="PAS"/>
    <property type="match status" value="1"/>
</dbReference>
<dbReference type="GO" id="GO:0005524">
    <property type="term" value="F:ATP binding"/>
    <property type="evidence" value="ECO:0007669"/>
    <property type="project" value="UniProtKB-KW"/>
</dbReference>
<evidence type="ECO:0000256" key="3">
    <source>
        <dbReference type="ARBA" id="ARBA00022553"/>
    </source>
</evidence>
<dbReference type="Proteomes" id="UP000320672">
    <property type="component" value="Chromosome"/>
</dbReference>
<keyword evidence="6" id="KW-0418">Kinase</keyword>
<evidence type="ECO:0000256" key="7">
    <source>
        <dbReference type="ARBA" id="ARBA00022840"/>
    </source>
</evidence>
<dbReference type="Pfam" id="PF13185">
    <property type="entry name" value="GAF_2"/>
    <property type="match status" value="1"/>
</dbReference>
<dbReference type="InterPro" id="IPR036890">
    <property type="entry name" value="HATPase_C_sf"/>
</dbReference>
<comment type="catalytic activity">
    <reaction evidence="1">
        <text>ATP + protein L-histidine = ADP + protein N-phospho-L-histidine.</text>
        <dbReference type="EC" id="2.7.13.3"/>
    </reaction>
</comment>
<dbReference type="SMART" id="SM00387">
    <property type="entry name" value="HATPase_c"/>
    <property type="match status" value="1"/>
</dbReference>
<keyword evidence="4 12" id="KW-0808">Transferase</keyword>
<dbReference type="InterPro" id="IPR029016">
    <property type="entry name" value="GAF-like_dom_sf"/>
</dbReference>
<dbReference type="NCBIfam" id="TIGR00229">
    <property type="entry name" value="sensory_box"/>
    <property type="match status" value="1"/>
</dbReference>
<sequence>MNDNRNLLARDLQGQTRVLKRLAKGDSLEDILQTLVEVAEESRPEMIASILLVDRETGCLRMGAARQLPKFYMDACEGLMPGPSVGSCGTAAYTGKRVIVTDIDTDPLWSGVREFAQRASLRACWSEPIIGSTGEVLGTLAMYYKTPRAPEQSELEFVSSSANLAALAIERVRHQREVEGERALLKTIVGGIPDALISSSLDRKITHYNASAAQLFGYAATEAMGMPTLELYANSDDYHRLGSFPFKAAHAPVLAATEVEWKKKSGETFPGEIVATTIRDEQGKSLGYLGLIRDITDRKAAEAKLAESQRKLVQAERLAAMGEMVSAIAHESRNALQRIQVCVDILQYEMAEDAEARDDLDRISHATTDLQRLHEELCNYAGPIQLDISQGDLSEVWQKAWKNLQVSRTDRDARLCEQIDTVDLKCPMDAFRIEQVFRNLFENSLAACEDPVRICISCRNVEVDGVPSLSIQVRDNGPGLPEEIRPLVFEAFHTTKAKGTGLGMAVAKRFLEAHKGSIAIGNDHGDGAEFVMTLPRELE</sequence>
<dbReference type="InterPro" id="IPR001610">
    <property type="entry name" value="PAC"/>
</dbReference>
<gene>
    <name evidence="12" type="primary">fixL_2</name>
    <name evidence="12" type="ORF">FF011L_17800</name>
</gene>
<dbReference type="PROSITE" id="PS50109">
    <property type="entry name" value="HIS_KIN"/>
    <property type="match status" value="1"/>
</dbReference>
<evidence type="ECO:0000256" key="4">
    <source>
        <dbReference type="ARBA" id="ARBA00022679"/>
    </source>
</evidence>
<dbReference type="InterPro" id="IPR000700">
    <property type="entry name" value="PAS-assoc_C"/>
</dbReference>